<gene>
    <name evidence="3" type="ORF">AHOG_06035</name>
</gene>
<evidence type="ECO:0000313" key="4">
    <source>
        <dbReference type="Proteomes" id="UP000204221"/>
    </source>
</evidence>
<dbReference type="GO" id="GO:0005829">
    <property type="term" value="C:cytosol"/>
    <property type="evidence" value="ECO:0007669"/>
    <property type="project" value="TreeGrafter"/>
</dbReference>
<dbReference type="CDD" id="cd00093">
    <property type="entry name" value="HTH_XRE"/>
    <property type="match status" value="1"/>
</dbReference>
<sequence>MRGVGDPLTIGERIAFYRRRRGLSQTVLAGLVGRSEDWLSKIERGDREIRRVDVLVDLAKALRVMLGDLLGEPVFLEDGAQNDDVPAVRDALMTPRRLSAKLFASTRSDTTEPLDPQTVARWAESAFFEYQNGGLGRVIAVLPRLINTAQQLDSARSELCQQRAGAAVSARIHHLATTALSKLGEVDLAWIAAERAMQAADRADDPLVLASAARAGTHALLAVGRFGDAVELGETAARWLRPQMHTNDPAALSLLGMLYLRTAVAAARRQDRSAAEELLRKAQRAGDAVGTDANHWQTGFGPTNVALHRVSAALDLGDMAAAVTQARRISATHLPVERQVTHLIDLSRALSATASEDEALQVLLTAEQKSAQMVRNSVLVRGVVRTLYRRSTSAGRRSSSLIALALRCHAIGGN</sequence>
<dbReference type="GO" id="GO:0003677">
    <property type="term" value="F:DNA binding"/>
    <property type="evidence" value="ECO:0007669"/>
    <property type="project" value="UniProtKB-KW"/>
</dbReference>
<reference evidence="3 4" key="1">
    <citation type="submission" date="2017-07" db="EMBL/GenBank/DDBJ databases">
        <title>Complete genome sequence of Actinoalloteichus hoggarensis DSM 45943, type strain of Actinoalloteichus hoggarensis.</title>
        <authorList>
            <person name="Ruckert C."/>
            <person name="Nouioui I."/>
            <person name="Willmese J."/>
            <person name="van Wezel G."/>
            <person name="Klenk H.-P."/>
            <person name="Kalinowski J."/>
            <person name="Zotchev S.B."/>
        </authorList>
    </citation>
    <scope>NUCLEOTIDE SEQUENCE [LARGE SCALE GENOMIC DNA]</scope>
    <source>
        <strain evidence="3 4">DSM 45943</strain>
    </source>
</reference>
<dbReference type="KEGG" id="ahg:AHOG_06035"/>
<dbReference type="InterPro" id="IPR010982">
    <property type="entry name" value="Lambda_DNA-bd_dom_sf"/>
</dbReference>
<feature type="domain" description="HTH cro/C1-type" evidence="2">
    <location>
        <begin position="14"/>
        <end position="69"/>
    </location>
</feature>
<evidence type="ECO:0000256" key="1">
    <source>
        <dbReference type="ARBA" id="ARBA00023125"/>
    </source>
</evidence>
<dbReference type="PROSITE" id="PS50943">
    <property type="entry name" value="HTH_CROC1"/>
    <property type="match status" value="1"/>
</dbReference>
<dbReference type="Pfam" id="PF13560">
    <property type="entry name" value="HTH_31"/>
    <property type="match status" value="1"/>
</dbReference>
<dbReference type="AlphaFoldDB" id="A0A221VZA0"/>
<dbReference type="Proteomes" id="UP000204221">
    <property type="component" value="Chromosome"/>
</dbReference>
<dbReference type="EMBL" id="CP022521">
    <property type="protein sequence ID" value="ASO18859.1"/>
    <property type="molecule type" value="Genomic_DNA"/>
</dbReference>
<dbReference type="InterPro" id="IPR001387">
    <property type="entry name" value="Cro/C1-type_HTH"/>
</dbReference>
<proteinExistence type="predicted"/>
<dbReference type="PANTHER" id="PTHR46797:SF1">
    <property type="entry name" value="METHYLPHOSPHONATE SYNTHASE"/>
    <property type="match status" value="1"/>
</dbReference>
<dbReference type="OrthoDB" id="3504495at2"/>
<dbReference type="Gene3D" id="1.10.260.40">
    <property type="entry name" value="lambda repressor-like DNA-binding domains"/>
    <property type="match status" value="1"/>
</dbReference>
<dbReference type="PANTHER" id="PTHR46797">
    <property type="entry name" value="HTH-TYPE TRANSCRIPTIONAL REGULATOR"/>
    <property type="match status" value="1"/>
</dbReference>
<keyword evidence="4" id="KW-1185">Reference proteome</keyword>
<name>A0A221VZA0_9PSEU</name>
<evidence type="ECO:0000313" key="3">
    <source>
        <dbReference type="EMBL" id="ASO18859.1"/>
    </source>
</evidence>
<evidence type="ECO:0000259" key="2">
    <source>
        <dbReference type="PROSITE" id="PS50943"/>
    </source>
</evidence>
<organism evidence="3 4">
    <name type="scientific">Actinoalloteichus hoggarensis</name>
    <dbReference type="NCBI Taxonomy" id="1470176"/>
    <lineage>
        <taxon>Bacteria</taxon>
        <taxon>Bacillati</taxon>
        <taxon>Actinomycetota</taxon>
        <taxon>Actinomycetes</taxon>
        <taxon>Pseudonocardiales</taxon>
        <taxon>Pseudonocardiaceae</taxon>
        <taxon>Actinoalloteichus</taxon>
    </lineage>
</organism>
<dbReference type="RefSeq" id="WP_093940473.1">
    <property type="nucleotide sequence ID" value="NZ_CP022521.1"/>
</dbReference>
<dbReference type="InterPro" id="IPR011990">
    <property type="entry name" value="TPR-like_helical_dom_sf"/>
</dbReference>
<dbReference type="InterPro" id="IPR050807">
    <property type="entry name" value="TransReg_Diox_bact_type"/>
</dbReference>
<protein>
    <submittedName>
        <fullName evidence="3">Anaerobic benzoate catabolism transcriptional regulator</fullName>
    </submittedName>
</protein>
<dbReference type="GO" id="GO:0003700">
    <property type="term" value="F:DNA-binding transcription factor activity"/>
    <property type="evidence" value="ECO:0007669"/>
    <property type="project" value="TreeGrafter"/>
</dbReference>
<keyword evidence="1" id="KW-0238">DNA-binding</keyword>
<dbReference type="Gene3D" id="1.25.40.10">
    <property type="entry name" value="Tetratricopeptide repeat domain"/>
    <property type="match status" value="1"/>
</dbReference>
<dbReference type="SMART" id="SM00530">
    <property type="entry name" value="HTH_XRE"/>
    <property type="match status" value="1"/>
</dbReference>
<dbReference type="SUPFAM" id="SSF47413">
    <property type="entry name" value="lambda repressor-like DNA-binding domains"/>
    <property type="match status" value="1"/>
</dbReference>
<accession>A0A221VZA0</accession>